<evidence type="ECO:0000256" key="2">
    <source>
        <dbReference type="SAM" id="Phobius"/>
    </source>
</evidence>
<reference evidence="3 4" key="1">
    <citation type="journal article" date="2017" name="Curr. Biol.">
        <title>Genome architecture and evolution of a unichromosomal asexual nematode.</title>
        <authorList>
            <person name="Fradin H."/>
            <person name="Zegar C."/>
            <person name="Gutwein M."/>
            <person name="Lucas J."/>
            <person name="Kovtun M."/>
            <person name="Corcoran D."/>
            <person name="Baugh L.R."/>
            <person name="Kiontke K."/>
            <person name="Gunsalus K."/>
            <person name="Fitch D.H."/>
            <person name="Piano F."/>
        </authorList>
    </citation>
    <scope>NUCLEOTIDE SEQUENCE [LARGE SCALE GENOMIC DNA]</scope>
    <source>
        <strain evidence="3">PF1309</strain>
    </source>
</reference>
<gene>
    <name evidence="3" type="ORF">WR25_12343</name>
</gene>
<dbReference type="EMBL" id="LIAE01006960">
    <property type="protein sequence ID" value="PAV83467.1"/>
    <property type="molecule type" value="Genomic_DNA"/>
</dbReference>
<accession>A0A2A2LBP1</accession>
<evidence type="ECO:0000256" key="1">
    <source>
        <dbReference type="SAM" id="MobiDB-lite"/>
    </source>
</evidence>
<feature type="compositionally biased region" description="Low complexity" evidence="1">
    <location>
        <begin position="27"/>
        <end position="39"/>
    </location>
</feature>
<evidence type="ECO:0000313" key="3">
    <source>
        <dbReference type="EMBL" id="PAV83467.1"/>
    </source>
</evidence>
<dbReference type="Proteomes" id="UP000218231">
    <property type="component" value="Unassembled WGS sequence"/>
</dbReference>
<dbReference type="AlphaFoldDB" id="A0A2A2LBP1"/>
<sequence length="116" mass="13038">MMDGYSVMTSPSYHHISPLARSRSDVRSSAMRRASSFSGRTERSPSMNRLARAEYGYGGGYMYRSLSKCGKQLHLQWPVEVPYNAEWNLAEALCLVFAVSVGVAGLYLFLFYASYD</sequence>
<keyword evidence="2" id="KW-1133">Transmembrane helix</keyword>
<feature type="region of interest" description="Disordered" evidence="1">
    <location>
        <begin position="19"/>
        <end position="45"/>
    </location>
</feature>
<name>A0A2A2LBP1_9BILA</name>
<keyword evidence="2" id="KW-0472">Membrane</keyword>
<feature type="transmembrane region" description="Helical" evidence="2">
    <location>
        <begin position="92"/>
        <end position="115"/>
    </location>
</feature>
<organism evidence="3 4">
    <name type="scientific">Diploscapter pachys</name>
    <dbReference type="NCBI Taxonomy" id="2018661"/>
    <lineage>
        <taxon>Eukaryota</taxon>
        <taxon>Metazoa</taxon>
        <taxon>Ecdysozoa</taxon>
        <taxon>Nematoda</taxon>
        <taxon>Chromadorea</taxon>
        <taxon>Rhabditida</taxon>
        <taxon>Rhabditina</taxon>
        <taxon>Rhabditomorpha</taxon>
        <taxon>Rhabditoidea</taxon>
        <taxon>Rhabditidae</taxon>
        <taxon>Diploscapter</taxon>
    </lineage>
</organism>
<protein>
    <submittedName>
        <fullName evidence="3">Uncharacterized protein</fullName>
    </submittedName>
</protein>
<proteinExistence type="predicted"/>
<keyword evidence="4" id="KW-1185">Reference proteome</keyword>
<comment type="caution">
    <text evidence="3">The sequence shown here is derived from an EMBL/GenBank/DDBJ whole genome shotgun (WGS) entry which is preliminary data.</text>
</comment>
<keyword evidence="2" id="KW-0812">Transmembrane</keyword>
<evidence type="ECO:0000313" key="4">
    <source>
        <dbReference type="Proteomes" id="UP000218231"/>
    </source>
</evidence>